<proteinExistence type="predicted"/>
<evidence type="ECO:0000259" key="2">
    <source>
        <dbReference type="PROSITE" id="PS50110"/>
    </source>
</evidence>
<name>W0VDY7_9BURK</name>
<dbReference type="InterPro" id="IPR001789">
    <property type="entry name" value="Sig_transdc_resp-reg_receiver"/>
</dbReference>
<dbReference type="InterPro" id="IPR011006">
    <property type="entry name" value="CheY-like_superfamily"/>
</dbReference>
<feature type="domain" description="Response regulatory" evidence="2">
    <location>
        <begin position="11"/>
        <end position="130"/>
    </location>
</feature>
<evidence type="ECO:0000313" key="3">
    <source>
        <dbReference type="EMBL" id="CDG85608.1"/>
    </source>
</evidence>
<dbReference type="Pfam" id="PF00072">
    <property type="entry name" value="Response_reg"/>
    <property type="match status" value="1"/>
</dbReference>
<dbReference type="Gene3D" id="1.25.40.10">
    <property type="entry name" value="Tetratricopeptide repeat domain"/>
    <property type="match status" value="2"/>
</dbReference>
<dbReference type="SUPFAM" id="SSF48452">
    <property type="entry name" value="TPR-like"/>
    <property type="match status" value="1"/>
</dbReference>
<gene>
    <name evidence="3" type="ORF">GJA_5009</name>
</gene>
<dbReference type="RefSeq" id="WP_038497165.1">
    <property type="nucleotide sequence ID" value="NZ_BCTH01000046.1"/>
</dbReference>
<dbReference type="SMART" id="SM00448">
    <property type="entry name" value="REC"/>
    <property type="match status" value="1"/>
</dbReference>
<dbReference type="STRING" id="1349767.GJA_5009"/>
<dbReference type="KEGG" id="jag:GJA_5009"/>
<keyword evidence="4" id="KW-1185">Reference proteome</keyword>
<dbReference type="Proteomes" id="UP000027604">
    <property type="component" value="Chromosome I"/>
</dbReference>
<dbReference type="EMBL" id="HG322949">
    <property type="protein sequence ID" value="CDG85608.1"/>
    <property type="molecule type" value="Genomic_DNA"/>
</dbReference>
<evidence type="ECO:0000313" key="4">
    <source>
        <dbReference type="Proteomes" id="UP000027604"/>
    </source>
</evidence>
<dbReference type="PANTHER" id="PTHR43228:SF1">
    <property type="entry name" value="TWO-COMPONENT RESPONSE REGULATOR ARR22"/>
    <property type="match status" value="1"/>
</dbReference>
<dbReference type="eggNOG" id="COG0457">
    <property type="taxonomic scope" value="Bacteria"/>
</dbReference>
<protein>
    <submittedName>
        <fullName evidence="3">Response regulator</fullName>
    </submittedName>
</protein>
<dbReference type="SUPFAM" id="SSF52172">
    <property type="entry name" value="CheY-like"/>
    <property type="match status" value="1"/>
</dbReference>
<dbReference type="GO" id="GO:0000160">
    <property type="term" value="P:phosphorelay signal transduction system"/>
    <property type="evidence" value="ECO:0007669"/>
    <property type="project" value="InterPro"/>
</dbReference>
<sequence length="548" mass="59635">MKQLNGLSGLSALIIEPHPGMRASLHNMLNLCGLAKIEDAASSGQAIRQLSMKSFDLILCEYDLEGGQDGQQMLEDLRHHKLIHASTMFFMVTGEGSFSKVVSAAELLPTDYILKPFTADNMLERIARALDKRNALMPVYQLMDVGSERAAIDACTEGAQQYPRYATDFMRLRAELHIVLGEAEHAEPLYAGLYDSKAIGWARLGQAKTLFMRGRYEESRQMLETLLENNKKFVDAYDWLARAHFALGDLPQSQATLSEAVALSPHAVRRLRKLGEVALAAGDIDTAAQAQKQVVTKAKYSEFRDPEDHARLVLMLVRKGDPLQAGAAIRELDKSMGGQKNTELCSAIASAALHGHTGNMVRMNASLDLALAACRQSVGLSSAMKMELARTCLDHGREEEAGEVLRDVMRNAPDSAAMKQAMAVLQSAGRGEQALALARLSRQEVADMVAAGAARAKEGDFGGAVELMLEAVGKLPDNPQVVFNAAVAVLKCLEHRGWDSRLGQHALNFIGGVRRLDPANPKLPVLAGLHQQILRKYNVRGGGLARPV</sequence>
<reference evidence="3 4" key="1">
    <citation type="journal article" date="2015" name="Genome Announc.">
        <title>Genome Sequence of Mushroom Soft-Rot Pathogen Janthinobacterium agaricidamnosum.</title>
        <authorList>
            <person name="Graupner K."/>
            <person name="Lackner G."/>
            <person name="Hertweck C."/>
        </authorList>
    </citation>
    <scope>NUCLEOTIDE SEQUENCE [LARGE SCALE GENOMIC DNA]</scope>
    <source>
        <strain evidence="4">NBRC 102515 / DSM 9628</strain>
    </source>
</reference>
<dbReference type="PANTHER" id="PTHR43228">
    <property type="entry name" value="TWO-COMPONENT RESPONSE REGULATOR"/>
    <property type="match status" value="1"/>
</dbReference>
<evidence type="ECO:0000256" key="1">
    <source>
        <dbReference type="PROSITE-ProRule" id="PRU00169"/>
    </source>
</evidence>
<dbReference type="PATRIC" id="fig|1349767.4.peg.1623"/>
<dbReference type="Gene3D" id="3.40.50.2300">
    <property type="match status" value="1"/>
</dbReference>
<dbReference type="AlphaFoldDB" id="W0VDY7"/>
<dbReference type="CDD" id="cd17589">
    <property type="entry name" value="REC_TPR"/>
    <property type="match status" value="1"/>
</dbReference>
<dbReference type="Pfam" id="PF14559">
    <property type="entry name" value="TPR_19"/>
    <property type="match status" value="1"/>
</dbReference>
<dbReference type="eggNOG" id="COG0745">
    <property type="taxonomic scope" value="Bacteria"/>
</dbReference>
<organism evidence="3 4">
    <name type="scientific">Janthinobacterium agaricidamnosum NBRC 102515 = DSM 9628</name>
    <dbReference type="NCBI Taxonomy" id="1349767"/>
    <lineage>
        <taxon>Bacteria</taxon>
        <taxon>Pseudomonadati</taxon>
        <taxon>Pseudomonadota</taxon>
        <taxon>Betaproteobacteria</taxon>
        <taxon>Burkholderiales</taxon>
        <taxon>Oxalobacteraceae</taxon>
        <taxon>Janthinobacterium</taxon>
    </lineage>
</organism>
<dbReference type="PROSITE" id="PS50110">
    <property type="entry name" value="RESPONSE_REGULATORY"/>
    <property type="match status" value="1"/>
</dbReference>
<dbReference type="HOGENOM" id="CLU_035496_1_0_4"/>
<comment type="caution">
    <text evidence="1">Lacks conserved residue(s) required for the propagation of feature annotation.</text>
</comment>
<dbReference type="InterPro" id="IPR052048">
    <property type="entry name" value="ST_Response_Regulator"/>
</dbReference>
<accession>W0VDY7</accession>
<dbReference type="InterPro" id="IPR011990">
    <property type="entry name" value="TPR-like_helical_dom_sf"/>
</dbReference>